<sequence>MAHAAPAPGGQAPALGYRPPNVFDERTHAMARWLLPAVLGLIYGYWAAANVRYGGPITGMNVLFGVVTGFVFFAVFRALETFAPRMRREVHAFLWAAFTGIAVGFLYSLSNRGHSILGSAGLGLAVAVPTFVVMFYRYYTREDAAGHRVR</sequence>
<name>A0ABV1U3X3_9ACTN</name>
<feature type="transmembrane region" description="Helical" evidence="1">
    <location>
        <begin position="91"/>
        <end position="110"/>
    </location>
</feature>
<evidence type="ECO:0000313" key="3">
    <source>
        <dbReference type="Proteomes" id="UP001470023"/>
    </source>
</evidence>
<keyword evidence="1" id="KW-0472">Membrane</keyword>
<feature type="transmembrane region" description="Helical" evidence="1">
    <location>
        <begin position="60"/>
        <end position="79"/>
    </location>
</feature>
<protein>
    <recommendedName>
        <fullName evidence="4">Integral membrane protein</fullName>
    </recommendedName>
</protein>
<keyword evidence="1" id="KW-1133">Transmembrane helix</keyword>
<feature type="transmembrane region" description="Helical" evidence="1">
    <location>
        <begin position="30"/>
        <end position="48"/>
    </location>
</feature>
<gene>
    <name evidence="2" type="ORF">ABT272_11590</name>
</gene>
<keyword evidence="3" id="KW-1185">Reference proteome</keyword>
<evidence type="ECO:0000313" key="2">
    <source>
        <dbReference type="EMBL" id="MER6428378.1"/>
    </source>
</evidence>
<comment type="caution">
    <text evidence="2">The sequence shown here is derived from an EMBL/GenBank/DDBJ whole genome shotgun (WGS) entry which is preliminary data.</text>
</comment>
<accession>A0ABV1U3X3</accession>
<feature type="transmembrane region" description="Helical" evidence="1">
    <location>
        <begin position="116"/>
        <end position="139"/>
    </location>
</feature>
<proteinExistence type="predicted"/>
<dbReference type="RefSeq" id="WP_073887559.1">
    <property type="nucleotide sequence ID" value="NZ_JBEOYA010000036.1"/>
</dbReference>
<reference evidence="2 3" key="1">
    <citation type="submission" date="2024-06" db="EMBL/GenBank/DDBJ databases">
        <title>The Natural Products Discovery Center: Release of the First 8490 Sequenced Strains for Exploring Actinobacteria Biosynthetic Diversity.</title>
        <authorList>
            <person name="Kalkreuter E."/>
            <person name="Kautsar S.A."/>
            <person name="Yang D."/>
            <person name="Bader C.D."/>
            <person name="Teijaro C.N."/>
            <person name="Fluegel L."/>
            <person name="Davis C.M."/>
            <person name="Simpson J.R."/>
            <person name="Lauterbach L."/>
            <person name="Steele A.D."/>
            <person name="Gui C."/>
            <person name="Meng S."/>
            <person name="Li G."/>
            <person name="Viehrig K."/>
            <person name="Ye F."/>
            <person name="Su P."/>
            <person name="Kiefer A.F."/>
            <person name="Nichols A."/>
            <person name="Cepeda A.J."/>
            <person name="Yan W."/>
            <person name="Fan B."/>
            <person name="Jiang Y."/>
            <person name="Adhikari A."/>
            <person name="Zheng C.-J."/>
            <person name="Schuster L."/>
            <person name="Cowan T.M."/>
            <person name="Smanski M.J."/>
            <person name="Chevrette M.G."/>
            <person name="De Carvalho L.P.S."/>
            <person name="Shen B."/>
        </authorList>
    </citation>
    <scope>NUCLEOTIDE SEQUENCE [LARGE SCALE GENOMIC DNA]</scope>
    <source>
        <strain evidence="2 3">NPDC001166</strain>
    </source>
</reference>
<evidence type="ECO:0008006" key="4">
    <source>
        <dbReference type="Google" id="ProtNLM"/>
    </source>
</evidence>
<dbReference type="Proteomes" id="UP001470023">
    <property type="component" value="Unassembled WGS sequence"/>
</dbReference>
<dbReference type="EMBL" id="JBEPAZ010000007">
    <property type="protein sequence ID" value="MER6428378.1"/>
    <property type="molecule type" value="Genomic_DNA"/>
</dbReference>
<evidence type="ECO:0000256" key="1">
    <source>
        <dbReference type="SAM" id="Phobius"/>
    </source>
</evidence>
<organism evidence="2 3">
    <name type="scientific">Streptomyces sp. 900105245</name>
    <dbReference type="NCBI Taxonomy" id="3154379"/>
    <lineage>
        <taxon>Bacteria</taxon>
        <taxon>Bacillati</taxon>
        <taxon>Actinomycetota</taxon>
        <taxon>Actinomycetes</taxon>
        <taxon>Kitasatosporales</taxon>
        <taxon>Streptomycetaceae</taxon>
        <taxon>Streptomyces</taxon>
    </lineage>
</organism>
<keyword evidence="1" id="KW-0812">Transmembrane</keyword>